<feature type="domain" description="YCII-related" evidence="2">
    <location>
        <begin position="14"/>
        <end position="88"/>
    </location>
</feature>
<dbReference type="Proteomes" id="UP001247754">
    <property type="component" value="Unassembled WGS sequence"/>
</dbReference>
<name>A0ABU1FDQ2_9RHOB</name>
<accession>A0ABU1FDQ2</accession>
<comment type="caution">
    <text evidence="3">The sequence shown here is derived from an EMBL/GenBank/DDBJ whole genome shotgun (WGS) entry which is preliminary data.</text>
</comment>
<evidence type="ECO:0000259" key="2">
    <source>
        <dbReference type="Pfam" id="PF03795"/>
    </source>
</evidence>
<sequence length="100" mass="11113">MRFAAMFFDTLTPADLDPDLTRAHFDYLARHRDRITLAGGLRPPAGGAFCGSLWVIEADTAAEAARLMDEDPYCLAGLRPDRRLYHWNAAPIPAPDTRTP</sequence>
<evidence type="ECO:0000313" key="3">
    <source>
        <dbReference type="EMBL" id="MDR5654594.1"/>
    </source>
</evidence>
<keyword evidence="4" id="KW-1185">Reference proteome</keyword>
<proteinExistence type="inferred from homology"/>
<evidence type="ECO:0000256" key="1">
    <source>
        <dbReference type="ARBA" id="ARBA00007689"/>
    </source>
</evidence>
<dbReference type="InterPro" id="IPR005545">
    <property type="entry name" value="YCII"/>
</dbReference>
<reference evidence="3 4" key="1">
    <citation type="submission" date="2023-09" db="EMBL/GenBank/DDBJ databases">
        <title>Xinfangfangia sedmenti sp. nov., isolated the sedment.</title>
        <authorList>
            <person name="Xu L."/>
        </authorList>
    </citation>
    <scope>NUCLEOTIDE SEQUENCE [LARGE SCALE GENOMIC DNA]</scope>
    <source>
        <strain evidence="3 4">LG-4</strain>
    </source>
</reference>
<dbReference type="EMBL" id="JAVKPH010000029">
    <property type="protein sequence ID" value="MDR5654594.1"/>
    <property type="molecule type" value="Genomic_DNA"/>
</dbReference>
<dbReference type="Pfam" id="PF03795">
    <property type="entry name" value="YCII"/>
    <property type="match status" value="1"/>
</dbReference>
<dbReference type="Gene3D" id="3.30.70.1060">
    <property type="entry name" value="Dimeric alpha+beta barrel"/>
    <property type="match status" value="1"/>
</dbReference>
<protein>
    <submittedName>
        <fullName evidence="3">YciI family protein</fullName>
    </submittedName>
</protein>
<dbReference type="InterPro" id="IPR011008">
    <property type="entry name" value="Dimeric_a/b-barrel"/>
</dbReference>
<comment type="similarity">
    <text evidence="1">Belongs to the YciI family.</text>
</comment>
<evidence type="ECO:0000313" key="4">
    <source>
        <dbReference type="Proteomes" id="UP001247754"/>
    </source>
</evidence>
<dbReference type="RefSeq" id="WP_310458750.1">
    <property type="nucleotide sequence ID" value="NZ_JAVKPH010000029.1"/>
</dbReference>
<organism evidence="3 4">
    <name type="scientific">Ruixingdingia sedimenti</name>
    <dbReference type="NCBI Taxonomy" id="3073604"/>
    <lineage>
        <taxon>Bacteria</taxon>
        <taxon>Pseudomonadati</taxon>
        <taxon>Pseudomonadota</taxon>
        <taxon>Alphaproteobacteria</taxon>
        <taxon>Rhodobacterales</taxon>
        <taxon>Paracoccaceae</taxon>
        <taxon>Ruixingdingia</taxon>
    </lineage>
</organism>
<dbReference type="SUPFAM" id="SSF54909">
    <property type="entry name" value="Dimeric alpha+beta barrel"/>
    <property type="match status" value="1"/>
</dbReference>
<gene>
    <name evidence="3" type="ORF">RGD00_18445</name>
</gene>